<feature type="compositionally biased region" description="Basic residues" evidence="1">
    <location>
        <begin position="57"/>
        <end position="69"/>
    </location>
</feature>
<dbReference type="GO" id="GO:0004519">
    <property type="term" value="F:endonuclease activity"/>
    <property type="evidence" value="ECO:0007669"/>
    <property type="project" value="InterPro"/>
</dbReference>
<feature type="domain" description="NACHT" evidence="2">
    <location>
        <begin position="261"/>
        <end position="387"/>
    </location>
</feature>
<dbReference type="eggNOG" id="COG5635">
    <property type="taxonomic scope" value="Bacteria"/>
</dbReference>
<proteinExistence type="predicted"/>
<name>B1ZSI5_OPITP</name>
<dbReference type="InterPro" id="IPR007111">
    <property type="entry name" value="NACHT_NTPase"/>
</dbReference>
<dbReference type="InterPro" id="IPR007560">
    <property type="entry name" value="Restrct_endonuc_IV_Mrr"/>
</dbReference>
<feature type="region of interest" description="Disordered" evidence="1">
    <location>
        <begin position="57"/>
        <end position="79"/>
    </location>
</feature>
<organism evidence="3 4">
    <name type="scientific">Opitutus terrae (strain DSM 11246 / JCM 15787 / PB90-1)</name>
    <dbReference type="NCBI Taxonomy" id="452637"/>
    <lineage>
        <taxon>Bacteria</taxon>
        <taxon>Pseudomonadati</taxon>
        <taxon>Verrucomicrobiota</taxon>
        <taxon>Opitutia</taxon>
        <taxon>Opitutales</taxon>
        <taxon>Opitutaceae</taxon>
        <taxon>Opitutus</taxon>
    </lineage>
</organism>
<dbReference type="Pfam" id="PF04471">
    <property type="entry name" value="Mrr_cat"/>
    <property type="match status" value="1"/>
</dbReference>
<feature type="region of interest" description="Disordered" evidence="1">
    <location>
        <begin position="613"/>
        <end position="634"/>
    </location>
</feature>
<dbReference type="EMBL" id="CP001032">
    <property type="protein sequence ID" value="ACB73842.1"/>
    <property type="molecule type" value="Genomic_DNA"/>
</dbReference>
<evidence type="ECO:0000313" key="3">
    <source>
        <dbReference type="EMBL" id="ACB73842.1"/>
    </source>
</evidence>
<dbReference type="SUPFAM" id="SSF52540">
    <property type="entry name" value="P-loop containing nucleoside triphosphate hydrolases"/>
    <property type="match status" value="1"/>
</dbReference>
<dbReference type="HOGENOM" id="CLU_298942_0_0_0"/>
<evidence type="ECO:0000256" key="1">
    <source>
        <dbReference type="SAM" id="MobiDB-lite"/>
    </source>
</evidence>
<dbReference type="GO" id="GO:0003677">
    <property type="term" value="F:DNA binding"/>
    <property type="evidence" value="ECO:0007669"/>
    <property type="project" value="InterPro"/>
</dbReference>
<dbReference type="PROSITE" id="PS50837">
    <property type="entry name" value="NACHT"/>
    <property type="match status" value="1"/>
</dbReference>
<dbReference type="AlphaFoldDB" id="B1ZSI5"/>
<reference evidence="3 4" key="1">
    <citation type="journal article" date="2011" name="J. Bacteriol.">
        <title>Genome sequence of the verrucomicrobium Opitutus terrae PB90-1, an abundant inhabitant of rice paddy soil ecosystems.</title>
        <authorList>
            <person name="van Passel M.W."/>
            <person name="Kant R."/>
            <person name="Palva A."/>
            <person name="Copeland A."/>
            <person name="Lucas S."/>
            <person name="Lapidus A."/>
            <person name="Glavina del Rio T."/>
            <person name="Pitluck S."/>
            <person name="Goltsman E."/>
            <person name="Clum A."/>
            <person name="Sun H."/>
            <person name="Schmutz J."/>
            <person name="Larimer F.W."/>
            <person name="Land M.L."/>
            <person name="Hauser L."/>
            <person name="Kyrpides N."/>
            <person name="Mikhailova N."/>
            <person name="Richardson P.P."/>
            <person name="Janssen P.H."/>
            <person name="de Vos W.M."/>
            <person name="Smidt H."/>
        </authorList>
    </citation>
    <scope>NUCLEOTIDE SEQUENCE [LARGE SCALE GENOMIC DNA]</scope>
    <source>
        <strain evidence="4">DSM 11246 / JCM 15787 / PB90-1</strain>
    </source>
</reference>
<feature type="compositionally biased region" description="Basic and acidic residues" evidence="1">
    <location>
        <begin position="622"/>
        <end position="634"/>
    </location>
</feature>
<dbReference type="GO" id="GO:0009307">
    <property type="term" value="P:DNA restriction-modification system"/>
    <property type="evidence" value="ECO:0007669"/>
    <property type="project" value="InterPro"/>
</dbReference>
<sequence>MGIDEWARVAVRSAGHAKAASVIGPRISRRSVSRLDLNSTCVVFARRRLLSAPSRGKYTHKMPRRRRHRTAADDQFNPTDCMSTVSQGKAFELDVVQLLELKGYKVTRNNLINGTQIDIVASRNDLLENTTLVVECTDRDAAVGVDLVKEKSAVLLSLRGGKSHFRLMFVARNGFSAEAKTFADSQPDTLLLTFAQLENLLVDFTPYVNWYRSHYERSLGVFKDAKLIDRYVDLSGRDEKGQLIASLDSFAREWLANEKNNLLFLLGDYGAGKTSFSRQFAYRLLREKFDEHGTGRYTPLLISLRDSHGQLDLKRLLLESLTNLYGVELQSFMAFERLCATGRVLVLLDGFDEMTERSDFKTITDAFQQIYLFAALDAKIILTCRSNFFRSHADVIELLRQFSISVPTKSDGRSLELPLKDQGKLVYVEKLNDAQIRAFIAKRFGGQSDEILASIRRIHDLSDLCTRPVLLDMILSTLPELERLKRKINSAALYQHYTDRWTMRDQWRVTIPLKVRTIFCESLAWLMHCANATAISSATLETTMVAALGPIAGKNRDDLAKFQNDIQTCSFLVRVGEKDEFRFAHKSFSEFFVARKLVADLMAGTEVQRADTTGVSASPSHVVEKKRTGTHQPTEKRPDILRVNVTDFVIDAPVTLTFNSGGGKYSLFENIRASLNDRLRSTDFFQAMHVQELSHQWPYISSDTAVRSHLEAEIRAIFAKQWRSSLPEDITISEEIATFALEHMGAKPDAFAVIVAKLRTARSIDVFSDLVRLSKSADWVQQNASALRDYVRNGKYEQLKTAAAAALARHPEPLTLEFVREIKTSLPEGGWSYFLFQLAEDGPRYADVLGALSLDETIAPVDRVICLYGLGGQLPSDKNHERLARLVVQLLRSKQSSEQRLATRVFSTFTPEQRLAILAEGFKDPDPGLRKILLALTNAELEGIDWRRIRALAVAEQNAEIRKEIYALEETIRNFESERQNRASWDRSKNSRNLRESLWQSRLR</sequence>
<accession>B1ZSI5</accession>
<dbReference type="STRING" id="452637.Oter_0552"/>
<dbReference type="SMART" id="SM00382">
    <property type="entry name" value="AAA"/>
    <property type="match status" value="1"/>
</dbReference>
<dbReference type="InterPro" id="IPR003593">
    <property type="entry name" value="AAA+_ATPase"/>
</dbReference>
<dbReference type="InterPro" id="IPR027417">
    <property type="entry name" value="P-loop_NTPase"/>
</dbReference>
<dbReference type="Proteomes" id="UP000007013">
    <property type="component" value="Chromosome"/>
</dbReference>
<dbReference type="KEGG" id="ote:Oter_0552"/>
<dbReference type="Gene3D" id="3.40.50.300">
    <property type="entry name" value="P-loop containing nucleotide triphosphate hydrolases"/>
    <property type="match status" value="1"/>
</dbReference>
<dbReference type="SUPFAM" id="SSF52980">
    <property type="entry name" value="Restriction endonuclease-like"/>
    <property type="match status" value="1"/>
</dbReference>
<protein>
    <submittedName>
        <fullName evidence="3">Putative signal transduction protein with Nacht domain</fullName>
    </submittedName>
</protein>
<evidence type="ECO:0000313" key="4">
    <source>
        <dbReference type="Proteomes" id="UP000007013"/>
    </source>
</evidence>
<keyword evidence="4" id="KW-1185">Reference proteome</keyword>
<dbReference type="InterPro" id="IPR011335">
    <property type="entry name" value="Restrct_endonuc-II-like"/>
</dbReference>
<evidence type="ECO:0000259" key="2">
    <source>
        <dbReference type="PROSITE" id="PS50837"/>
    </source>
</evidence>
<gene>
    <name evidence="3" type="ordered locus">Oter_0552</name>
</gene>